<keyword evidence="4" id="KW-0539">Nucleus</keyword>
<evidence type="ECO:0000259" key="7">
    <source>
        <dbReference type="PROSITE" id="PS51294"/>
    </source>
</evidence>
<feature type="domain" description="Myb-like" evidence="6">
    <location>
        <begin position="131"/>
        <end position="182"/>
    </location>
</feature>
<dbReference type="Proteomes" id="UP001470230">
    <property type="component" value="Unassembled WGS sequence"/>
</dbReference>
<dbReference type="InterPro" id="IPR001005">
    <property type="entry name" value="SANT/Myb"/>
</dbReference>
<dbReference type="InterPro" id="IPR009057">
    <property type="entry name" value="Homeodomain-like_sf"/>
</dbReference>
<organism evidence="8 9">
    <name type="scientific">Tritrichomonas musculus</name>
    <dbReference type="NCBI Taxonomy" id="1915356"/>
    <lineage>
        <taxon>Eukaryota</taxon>
        <taxon>Metamonada</taxon>
        <taxon>Parabasalia</taxon>
        <taxon>Tritrichomonadida</taxon>
        <taxon>Tritrichomonadidae</taxon>
        <taxon>Tritrichomonas</taxon>
    </lineage>
</organism>
<protein>
    <recommendedName>
        <fullName evidence="10">Myb-like DNA-binding domain containing protein</fullName>
    </recommendedName>
</protein>
<dbReference type="Gene3D" id="1.10.10.60">
    <property type="entry name" value="Homeodomain-like"/>
    <property type="match status" value="2"/>
</dbReference>
<dbReference type="EMBL" id="JAPFFF010000004">
    <property type="protein sequence ID" value="KAK8892766.1"/>
    <property type="molecule type" value="Genomic_DNA"/>
</dbReference>
<keyword evidence="3" id="KW-0804">Transcription</keyword>
<dbReference type="PANTHER" id="PTHR46621:SF1">
    <property type="entry name" value="SNRNA-ACTIVATING PROTEIN COMPLEX SUBUNIT 4"/>
    <property type="match status" value="1"/>
</dbReference>
<sequence>MISIPALGFNSDSFQTENNSNQVSQNAFLPIIISYPYFSTNDAFFYTPCLATICMSSPNKNYSMNLPDKSNQVSILNITQNDEDKLLNKMSKIISDPTNNNLFYSQLKNLKSTDKTNDDANSSGKKQPNTDKKINRVHFTKEEDDKIKELVNIFGTKNWTTIASFIKGRTAKQCRDRYSNYLTPGFFNGEWTKEEDELLIKLYNENGSKWSIIQNYLPKRSSNSIKNRWHYFLRQKSEKKEETLNEKILDKKNLSENKIVNKDCNEKSLENNEFNEEVNANDAIDEIFKENENIFNLQNNIDIFDNDYVGFI</sequence>
<dbReference type="Pfam" id="PF00249">
    <property type="entry name" value="Myb_DNA-binding"/>
    <property type="match status" value="2"/>
</dbReference>
<evidence type="ECO:0000313" key="8">
    <source>
        <dbReference type="EMBL" id="KAK8892766.1"/>
    </source>
</evidence>
<gene>
    <name evidence="8" type="ORF">M9Y10_030007</name>
</gene>
<comment type="caution">
    <text evidence="8">The sequence shown here is derived from an EMBL/GenBank/DDBJ whole genome shotgun (WGS) entry which is preliminary data.</text>
</comment>
<proteinExistence type="predicted"/>
<keyword evidence="1" id="KW-0805">Transcription regulation</keyword>
<evidence type="ECO:0008006" key="10">
    <source>
        <dbReference type="Google" id="ProtNLM"/>
    </source>
</evidence>
<keyword evidence="9" id="KW-1185">Reference proteome</keyword>
<dbReference type="CDD" id="cd00167">
    <property type="entry name" value="SANT"/>
    <property type="match status" value="2"/>
</dbReference>
<name>A0ABR2KNX5_9EUKA</name>
<evidence type="ECO:0000256" key="3">
    <source>
        <dbReference type="ARBA" id="ARBA00023163"/>
    </source>
</evidence>
<dbReference type="PANTHER" id="PTHR46621">
    <property type="entry name" value="SNRNA-ACTIVATING PROTEIN COMPLEX SUBUNIT 4"/>
    <property type="match status" value="1"/>
</dbReference>
<reference evidence="8 9" key="1">
    <citation type="submission" date="2024-04" db="EMBL/GenBank/DDBJ databases">
        <title>Tritrichomonas musculus Genome.</title>
        <authorList>
            <person name="Alves-Ferreira E."/>
            <person name="Grigg M."/>
            <person name="Lorenzi H."/>
            <person name="Galac M."/>
        </authorList>
    </citation>
    <scope>NUCLEOTIDE SEQUENCE [LARGE SCALE GENOMIC DNA]</scope>
    <source>
        <strain evidence="8 9">EAF2021</strain>
    </source>
</reference>
<evidence type="ECO:0000256" key="5">
    <source>
        <dbReference type="SAM" id="MobiDB-lite"/>
    </source>
</evidence>
<evidence type="ECO:0000256" key="1">
    <source>
        <dbReference type="ARBA" id="ARBA00023015"/>
    </source>
</evidence>
<feature type="region of interest" description="Disordered" evidence="5">
    <location>
        <begin position="113"/>
        <end position="132"/>
    </location>
</feature>
<dbReference type="PROSITE" id="PS50090">
    <property type="entry name" value="MYB_LIKE"/>
    <property type="match status" value="2"/>
</dbReference>
<evidence type="ECO:0000259" key="6">
    <source>
        <dbReference type="PROSITE" id="PS50090"/>
    </source>
</evidence>
<dbReference type="InterPro" id="IPR017930">
    <property type="entry name" value="Myb_dom"/>
</dbReference>
<keyword evidence="2" id="KW-0238">DNA-binding</keyword>
<dbReference type="InterPro" id="IPR051575">
    <property type="entry name" value="Myb-like_DNA-bd"/>
</dbReference>
<feature type="domain" description="Myb-like" evidence="6">
    <location>
        <begin position="183"/>
        <end position="233"/>
    </location>
</feature>
<feature type="domain" description="HTH myb-type" evidence="7">
    <location>
        <begin position="189"/>
        <end position="237"/>
    </location>
</feature>
<dbReference type="SMART" id="SM00717">
    <property type="entry name" value="SANT"/>
    <property type="match status" value="2"/>
</dbReference>
<evidence type="ECO:0000256" key="2">
    <source>
        <dbReference type="ARBA" id="ARBA00023125"/>
    </source>
</evidence>
<evidence type="ECO:0000313" key="9">
    <source>
        <dbReference type="Proteomes" id="UP001470230"/>
    </source>
</evidence>
<evidence type="ECO:0000256" key="4">
    <source>
        <dbReference type="ARBA" id="ARBA00023242"/>
    </source>
</evidence>
<dbReference type="PROSITE" id="PS51294">
    <property type="entry name" value="HTH_MYB"/>
    <property type="match status" value="2"/>
</dbReference>
<dbReference type="SUPFAM" id="SSF46689">
    <property type="entry name" value="Homeodomain-like"/>
    <property type="match status" value="1"/>
</dbReference>
<feature type="domain" description="HTH myb-type" evidence="7">
    <location>
        <begin position="131"/>
        <end position="186"/>
    </location>
</feature>
<accession>A0ABR2KNX5</accession>